<evidence type="ECO:0000313" key="1">
    <source>
        <dbReference type="EMBL" id="RGV25774.1"/>
    </source>
</evidence>
<dbReference type="RefSeq" id="WP_118108146.1">
    <property type="nucleotide sequence ID" value="NZ_QSFJ01000016.1"/>
</dbReference>
<dbReference type="InterPro" id="IPR005564">
    <property type="entry name" value="Major_capsid_GpE"/>
</dbReference>
<evidence type="ECO:0000313" key="2">
    <source>
        <dbReference type="Proteomes" id="UP000283426"/>
    </source>
</evidence>
<evidence type="ECO:0008006" key="3">
    <source>
        <dbReference type="Google" id="ProtNLM"/>
    </source>
</evidence>
<accession>A0A412WF10</accession>
<sequence length="354" mass="40028">MIQKNFPKLILAIVEKLNDKNQTQLSYMFKQLLKTDYSVDGRWASLTGQYTRVAADVVAMDSPLPLKKRDSLEKASGELPKMGMELFLNEKQMTDIDTLLAQGFDEKTIIAKIFEDTPRVIAGIWERIELMFLQGLSTGVALADTDNIGTGVRVDYGYLTENKFGVKVVWEGNTSTSKPIDDIRKVLKKAEQDGNVIIGAYADQAWFDNFNASDQVRQQFAFLQGFVGTNIPVLDNTQANRVMSSKFNFTVTKVDRTIKTEKNGTQTNNTPWKKGMIVFVCDRQLGSLVWSRLAEMNHPVQGVNYQTVDQYLLVSKYRENRPSLREYTTSQARVVPVIANVDRIYTMDTTTVQA</sequence>
<proteinExistence type="predicted"/>
<reference evidence="1 2" key="1">
    <citation type="submission" date="2018-08" db="EMBL/GenBank/DDBJ databases">
        <title>A genome reference for cultivated species of the human gut microbiota.</title>
        <authorList>
            <person name="Zou Y."/>
            <person name="Xue W."/>
            <person name="Luo G."/>
        </authorList>
    </citation>
    <scope>NUCLEOTIDE SEQUENCE [LARGE SCALE GENOMIC DNA]</scope>
    <source>
        <strain evidence="1 2">AF14-6AC</strain>
    </source>
</reference>
<dbReference type="Pfam" id="PF03864">
    <property type="entry name" value="Phage_cap_E"/>
    <property type="match status" value="1"/>
</dbReference>
<dbReference type="Proteomes" id="UP000283426">
    <property type="component" value="Unassembled WGS sequence"/>
</dbReference>
<organism evidence="1 2">
    <name type="scientific">Odoribacter splanchnicus</name>
    <dbReference type="NCBI Taxonomy" id="28118"/>
    <lineage>
        <taxon>Bacteria</taxon>
        <taxon>Pseudomonadati</taxon>
        <taxon>Bacteroidota</taxon>
        <taxon>Bacteroidia</taxon>
        <taxon>Bacteroidales</taxon>
        <taxon>Odoribacteraceae</taxon>
        <taxon>Odoribacter</taxon>
    </lineage>
</organism>
<dbReference type="AlphaFoldDB" id="A0A412WF10"/>
<name>A0A412WF10_9BACT</name>
<protein>
    <recommendedName>
        <fullName evidence="3">Major capsid protein</fullName>
    </recommendedName>
</protein>
<dbReference type="EMBL" id="QRYW01000021">
    <property type="protein sequence ID" value="RGV25774.1"/>
    <property type="molecule type" value="Genomic_DNA"/>
</dbReference>
<gene>
    <name evidence="1" type="ORF">DWW24_10975</name>
</gene>
<comment type="caution">
    <text evidence="1">The sequence shown here is derived from an EMBL/GenBank/DDBJ whole genome shotgun (WGS) entry which is preliminary data.</text>
</comment>